<keyword evidence="3" id="KW-1185">Reference proteome</keyword>
<dbReference type="AlphaFoldDB" id="A0A7W8Q9B2"/>
<reference evidence="2 3" key="1">
    <citation type="submission" date="2020-08" db="EMBL/GenBank/DDBJ databases">
        <title>Genomic Encyclopedia of Type Strains, Phase IV (KMG-V): Genome sequencing to study the core and pangenomes of soil and plant-associated prokaryotes.</title>
        <authorList>
            <person name="Whitman W."/>
        </authorList>
    </citation>
    <scope>NUCLEOTIDE SEQUENCE [LARGE SCALE GENOMIC DNA]</scope>
    <source>
        <strain evidence="2 3">JPY158</strain>
    </source>
</reference>
<comment type="caution">
    <text evidence="2">The sequence shown here is derived from an EMBL/GenBank/DDBJ whole genome shotgun (WGS) entry which is preliminary data.</text>
</comment>
<evidence type="ECO:0000313" key="2">
    <source>
        <dbReference type="EMBL" id="MBB5425520.1"/>
    </source>
</evidence>
<protein>
    <submittedName>
        <fullName evidence="2">Uncharacterized protein</fullName>
    </submittedName>
</protein>
<accession>A0A7W8Q9B2</accession>
<sequence length="75" mass="8461">MAVAVKDRQLRIARDLTSYRISARLKRGREASHPGDNEDGFSDRLMSSAEDEQAPSVTKIWHHGSRSIGNQQRVN</sequence>
<name>A0A7W8Q9B2_PARAM</name>
<organism evidence="2 3">
    <name type="scientific">Paraburkholderia atlantica</name>
    <dbReference type="NCBI Taxonomy" id="2654982"/>
    <lineage>
        <taxon>Bacteria</taxon>
        <taxon>Pseudomonadati</taxon>
        <taxon>Pseudomonadota</taxon>
        <taxon>Betaproteobacteria</taxon>
        <taxon>Burkholderiales</taxon>
        <taxon>Burkholderiaceae</taxon>
        <taxon>Paraburkholderia</taxon>
    </lineage>
</organism>
<evidence type="ECO:0000256" key="1">
    <source>
        <dbReference type="SAM" id="MobiDB-lite"/>
    </source>
</evidence>
<dbReference type="EMBL" id="JACHDD010000006">
    <property type="protein sequence ID" value="MBB5425520.1"/>
    <property type="molecule type" value="Genomic_DNA"/>
</dbReference>
<proteinExistence type="predicted"/>
<evidence type="ECO:0000313" key="3">
    <source>
        <dbReference type="Proteomes" id="UP000592780"/>
    </source>
</evidence>
<feature type="region of interest" description="Disordered" evidence="1">
    <location>
        <begin position="24"/>
        <end position="75"/>
    </location>
</feature>
<dbReference type="RefSeq" id="WP_157646304.1">
    <property type="nucleotide sequence ID" value="NZ_JACHDD010000006.1"/>
</dbReference>
<gene>
    <name evidence="2" type="ORF">HDG40_003693</name>
</gene>
<dbReference type="Proteomes" id="UP000592780">
    <property type="component" value="Unassembled WGS sequence"/>
</dbReference>